<dbReference type="CDD" id="cd01398">
    <property type="entry name" value="RPI_A"/>
    <property type="match status" value="1"/>
</dbReference>
<keyword evidence="4 5" id="KW-0413">Isomerase</keyword>
<dbReference type="Pfam" id="PF06026">
    <property type="entry name" value="Rib_5-P_isom_A"/>
    <property type="match status" value="1"/>
</dbReference>
<comment type="function">
    <text evidence="5">Catalyzes the reversible conversion of ribose-5-phosphate to ribulose 5-phosphate.</text>
</comment>
<dbReference type="InterPro" id="IPR037171">
    <property type="entry name" value="NagB/RpiA_transferase-like"/>
</dbReference>
<comment type="pathway">
    <text evidence="5">Carbohydrate degradation; pentose phosphate pathway; D-ribose 5-phosphate from D-ribulose 5-phosphate (non-oxidative stage): step 1/1.</text>
</comment>
<comment type="similarity">
    <text evidence="2 5">Belongs to the ribose 5-phosphate isomerase family.</text>
</comment>
<dbReference type="InterPro" id="IPR020672">
    <property type="entry name" value="Ribose5P_isomerase_typA_subgr"/>
</dbReference>
<proteinExistence type="inferred from homology"/>
<evidence type="ECO:0000313" key="6">
    <source>
        <dbReference type="EMBL" id="OUJ18113.1"/>
    </source>
</evidence>
<dbReference type="GO" id="GO:0005829">
    <property type="term" value="C:cytosol"/>
    <property type="evidence" value="ECO:0007669"/>
    <property type="project" value="TreeGrafter"/>
</dbReference>
<feature type="binding site" evidence="5">
    <location>
        <begin position="85"/>
        <end position="88"/>
    </location>
    <ligand>
        <name>substrate</name>
    </ligand>
</feature>
<gene>
    <name evidence="5" type="primary">rpiA</name>
    <name evidence="6" type="ORF">AMET1_1010</name>
</gene>
<evidence type="ECO:0000256" key="4">
    <source>
        <dbReference type="ARBA" id="ARBA00023235"/>
    </source>
</evidence>
<dbReference type="UniPathway" id="UPA00115">
    <property type="reaction ID" value="UER00412"/>
</dbReference>
<dbReference type="RefSeq" id="WP_086637411.1">
    <property type="nucleotide sequence ID" value="NZ_MRZU01000004.1"/>
</dbReference>
<evidence type="ECO:0000256" key="2">
    <source>
        <dbReference type="ARBA" id="ARBA00008088"/>
    </source>
</evidence>
<dbReference type="Gene3D" id="3.30.70.260">
    <property type="match status" value="1"/>
</dbReference>
<dbReference type="FunFam" id="3.40.50.1360:FF:000001">
    <property type="entry name" value="Ribose-5-phosphate isomerase A"/>
    <property type="match status" value="1"/>
</dbReference>
<feature type="binding site" evidence="5">
    <location>
        <begin position="33"/>
        <end position="36"/>
    </location>
    <ligand>
        <name>substrate</name>
    </ligand>
</feature>
<feature type="binding site" evidence="5">
    <location>
        <position position="125"/>
    </location>
    <ligand>
        <name>substrate</name>
    </ligand>
</feature>
<keyword evidence="7" id="KW-1185">Reference proteome</keyword>
<dbReference type="AlphaFoldDB" id="A0A1Y3GCS0"/>
<feature type="binding site" evidence="5">
    <location>
        <begin position="98"/>
        <end position="101"/>
    </location>
    <ligand>
        <name>substrate</name>
    </ligand>
</feature>
<name>A0A1Y3GCS0_9EURY</name>
<dbReference type="EMBL" id="MRZU01000004">
    <property type="protein sequence ID" value="OUJ18113.1"/>
    <property type="molecule type" value="Genomic_DNA"/>
</dbReference>
<dbReference type="NCBIfam" id="NF001924">
    <property type="entry name" value="PRK00702.1"/>
    <property type="match status" value="1"/>
</dbReference>
<evidence type="ECO:0000256" key="3">
    <source>
        <dbReference type="ARBA" id="ARBA00011881"/>
    </source>
</evidence>
<evidence type="ECO:0000256" key="5">
    <source>
        <dbReference type="HAMAP-Rule" id="MF_00170"/>
    </source>
</evidence>
<dbReference type="GO" id="GO:0004751">
    <property type="term" value="F:ribose-5-phosphate isomerase activity"/>
    <property type="evidence" value="ECO:0007669"/>
    <property type="project" value="UniProtKB-UniRule"/>
</dbReference>
<dbReference type="FunFam" id="3.30.70.260:FF:000018">
    <property type="entry name" value="Ribose-5-phosphate isomerase A"/>
    <property type="match status" value="1"/>
</dbReference>
<dbReference type="SUPFAM" id="SSF75445">
    <property type="entry name" value="D-ribose-5-phosphate isomerase (RpiA), lid domain"/>
    <property type="match status" value="1"/>
</dbReference>
<accession>A0A1Y3GCS0</accession>
<organism evidence="6 7">
    <name type="scientific">Methanonatronarchaeum thermophilum</name>
    <dbReference type="NCBI Taxonomy" id="1927129"/>
    <lineage>
        <taxon>Archaea</taxon>
        <taxon>Methanobacteriati</taxon>
        <taxon>Methanobacteriota</taxon>
        <taxon>Methanonatronarchaeia</taxon>
        <taxon>Methanonatronarchaeales</taxon>
        <taxon>Methanonatronarchaeaceae</taxon>
        <taxon>Methanonatronarchaeum</taxon>
    </lineage>
</organism>
<dbReference type="InterPro" id="IPR004788">
    <property type="entry name" value="Ribose5P_isomerase_type_A"/>
</dbReference>
<comment type="subunit">
    <text evidence="5">Homodimer.</text>
</comment>
<dbReference type="GO" id="GO:0009052">
    <property type="term" value="P:pentose-phosphate shunt, non-oxidative branch"/>
    <property type="evidence" value="ECO:0007669"/>
    <property type="project" value="UniProtKB-UniRule"/>
</dbReference>
<dbReference type="GO" id="GO:0006014">
    <property type="term" value="P:D-ribose metabolic process"/>
    <property type="evidence" value="ECO:0007669"/>
    <property type="project" value="TreeGrafter"/>
</dbReference>
<feature type="active site" description="Proton acceptor" evidence="5">
    <location>
        <position position="107"/>
    </location>
</feature>
<dbReference type="SUPFAM" id="SSF100950">
    <property type="entry name" value="NagB/RpiA/CoA transferase-like"/>
    <property type="match status" value="1"/>
</dbReference>
<dbReference type="HAMAP" id="MF_00170">
    <property type="entry name" value="Rib_5P_isom_A"/>
    <property type="match status" value="1"/>
</dbReference>
<evidence type="ECO:0000256" key="1">
    <source>
        <dbReference type="ARBA" id="ARBA00001713"/>
    </source>
</evidence>
<reference evidence="6 7" key="1">
    <citation type="submission" date="2016-12" db="EMBL/GenBank/DDBJ databases">
        <title>Discovery of methanogenic haloarchaea.</title>
        <authorList>
            <person name="Sorokin D.Y."/>
            <person name="Makarova K.S."/>
            <person name="Abbas B."/>
            <person name="Ferrer M."/>
            <person name="Golyshin P.N."/>
        </authorList>
    </citation>
    <scope>NUCLEOTIDE SEQUENCE [LARGE SCALE GENOMIC DNA]</scope>
    <source>
        <strain evidence="6">AMET1</strain>
    </source>
</reference>
<comment type="caution">
    <text evidence="6">The sequence shown here is derived from an EMBL/GenBank/DDBJ whole genome shotgun (WGS) entry which is preliminary data.</text>
</comment>
<protein>
    <recommendedName>
        <fullName evidence="5">Ribose-5-phosphate isomerase A</fullName>
        <ecNumber evidence="5">5.3.1.6</ecNumber>
    </recommendedName>
    <alternativeName>
        <fullName evidence="5">Phosphoriboisomerase A</fullName>
        <shortName evidence="5">PRI</shortName>
    </alternativeName>
</protein>
<dbReference type="NCBIfam" id="TIGR00021">
    <property type="entry name" value="rpiA"/>
    <property type="match status" value="1"/>
</dbReference>
<comment type="catalytic activity">
    <reaction evidence="1 5">
        <text>aldehydo-D-ribose 5-phosphate = D-ribulose 5-phosphate</text>
        <dbReference type="Rhea" id="RHEA:14657"/>
        <dbReference type="ChEBI" id="CHEBI:58121"/>
        <dbReference type="ChEBI" id="CHEBI:58273"/>
        <dbReference type="EC" id="5.3.1.6"/>
    </reaction>
</comment>
<sequence>MSVKRDGSDVGKEVVGERVVELVESGMVVGFGTGSTVGVFLRELAGRDVDVVGVCTSFDTELLARRLGFDVRSLSSVGSVDLAVDGADQVDFDGNLIKGGGAAHFREKVVASFSDRFVCIVDDTKVDSELDLPVPIEVAPFALENVLGEIGCLGGEGVLRSCGEKDGPLVTDNGNFVVDTDFGRIQKPERLSKEISCITGVVEHGLFPGMADSVLVGSSDGVRELREIKGNEER</sequence>
<dbReference type="Gene3D" id="3.40.50.1360">
    <property type="match status" value="1"/>
</dbReference>
<dbReference type="PANTHER" id="PTHR11934">
    <property type="entry name" value="RIBOSE-5-PHOSPHATE ISOMERASE"/>
    <property type="match status" value="1"/>
</dbReference>
<dbReference type="OrthoDB" id="19013at2157"/>
<dbReference type="PANTHER" id="PTHR11934:SF0">
    <property type="entry name" value="RIBOSE-5-PHOSPHATE ISOMERASE"/>
    <property type="match status" value="1"/>
</dbReference>
<comment type="subunit">
    <text evidence="3">Homotetramer.</text>
</comment>
<dbReference type="EC" id="5.3.1.6" evidence="5"/>
<dbReference type="Proteomes" id="UP000195137">
    <property type="component" value="Unassembled WGS sequence"/>
</dbReference>
<evidence type="ECO:0000313" key="7">
    <source>
        <dbReference type="Proteomes" id="UP000195137"/>
    </source>
</evidence>